<evidence type="ECO:0000256" key="2">
    <source>
        <dbReference type="ARBA" id="ARBA00022771"/>
    </source>
</evidence>
<evidence type="ECO:0000256" key="3">
    <source>
        <dbReference type="ARBA" id="ARBA00022833"/>
    </source>
</evidence>
<reference evidence="8" key="1">
    <citation type="submission" date="2022-10" db="EMBL/GenBank/DDBJ databases">
        <title>Genome assembly of Pristionchus species.</title>
        <authorList>
            <person name="Yoshida K."/>
            <person name="Sommer R.J."/>
        </authorList>
    </citation>
    <scope>NUCLEOTIDE SEQUENCE [LARGE SCALE GENOMIC DNA]</scope>
    <source>
        <strain evidence="8">RS5460</strain>
    </source>
</reference>
<comment type="caution">
    <text evidence="7">The sequence shown here is derived from an EMBL/GenBank/DDBJ whole genome shotgun (WGS) entry which is preliminary data.</text>
</comment>
<feature type="domain" description="THAP-type" evidence="6">
    <location>
        <begin position="1"/>
        <end position="69"/>
    </location>
</feature>
<evidence type="ECO:0000256" key="4">
    <source>
        <dbReference type="ARBA" id="ARBA00023125"/>
    </source>
</evidence>
<keyword evidence="8" id="KW-1185">Reference proteome</keyword>
<dbReference type="AlphaFoldDB" id="A0AAN5CS51"/>
<sequence>TMHEFTKNPRRRTIWVNAVRTTSEGRRSLMESLSGTKIPYLCASHFLPSDYNHKAPIRMLRINAVPFFQDPSEEPCREPIKYSGGVLLEETVADEESKAGVERSYACLQCGKNLGSKAN</sequence>
<evidence type="ECO:0000313" key="7">
    <source>
        <dbReference type="EMBL" id="GMR49374.1"/>
    </source>
</evidence>
<keyword evidence="4 5" id="KW-0238">DNA-binding</keyword>
<feature type="non-terminal residue" evidence="7">
    <location>
        <position position="119"/>
    </location>
</feature>
<dbReference type="InterPro" id="IPR006612">
    <property type="entry name" value="THAP_Znf"/>
</dbReference>
<keyword evidence="3" id="KW-0862">Zinc</keyword>
<accession>A0AAN5CS51</accession>
<keyword evidence="2 5" id="KW-0863">Zinc-finger</keyword>
<evidence type="ECO:0000313" key="8">
    <source>
        <dbReference type="Proteomes" id="UP001328107"/>
    </source>
</evidence>
<protein>
    <recommendedName>
        <fullName evidence="6">THAP-type domain-containing protein</fullName>
    </recommendedName>
</protein>
<dbReference type="Proteomes" id="UP001328107">
    <property type="component" value="Unassembled WGS sequence"/>
</dbReference>
<evidence type="ECO:0000256" key="5">
    <source>
        <dbReference type="PROSITE-ProRule" id="PRU00309"/>
    </source>
</evidence>
<dbReference type="SUPFAM" id="SSF57716">
    <property type="entry name" value="Glucocorticoid receptor-like (DNA-binding domain)"/>
    <property type="match status" value="1"/>
</dbReference>
<name>A0AAN5CS51_9BILA</name>
<dbReference type="PROSITE" id="PS50950">
    <property type="entry name" value="ZF_THAP"/>
    <property type="match status" value="1"/>
</dbReference>
<dbReference type="Pfam" id="PF05485">
    <property type="entry name" value="THAP"/>
    <property type="match status" value="1"/>
</dbReference>
<evidence type="ECO:0000259" key="6">
    <source>
        <dbReference type="PROSITE" id="PS50950"/>
    </source>
</evidence>
<keyword evidence="1" id="KW-0479">Metal-binding</keyword>
<organism evidence="7 8">
    <name type="scientific">Pristionchus mayeri</name>
    <dbReference type="NCBI Taxonomy" id="1317129"/>
    <lineage>
        <taxon>Eukaryota</taxon>
        <taxon>Metazoa</taxon>
        <taxon>Ecdysozoa</taxon>
        <taxon>Nematoda</taxon>
        <taxon>Chromadorea</taxon>
        <taxon>Rhabditida</taxon>
        <taxon>Rhabditina</taxon>
        <taxon>Diplogasteromorpha</taxon>
        <taxon>Diplogasteroidea</taxon>
        <taxon>Neodiplogasteridae</taxon>
        <taxon>Pristionchus</taxon>
    </lineage>
</organism>
<proteinExistence type="predicted"/>
<evidence type="ECO:0000256" key="1">
    <source>
        <dbReference type="ARBA" id="ARBA00022723"/>
    </source>
</evidence>
<feature type="non-terminal residue" evidence="7">
    <location>
        <position position="1"/>
    </location>
</feature>
<dbReference type="GO" id="GO:0008270">
    <property type="term" value="F:zinc ion binding"/>
    <property type="evidence" value="ECO:0007669"/>
    <property type="project" value="UniProtKB-KW"/>
</dbReference>
<dbReference type="GO" id="GO:0003677">
    <property type="term" value="F:DNA binding"/>
    <property type="evidence" value="ECO:0007669"/>
    <property type="project" value="UniProtKB-UniRule"/>
</dbReference>
<gene>
    <name evidence="7" type="ORF">PMAYCL1PPCAC_19569</name>
</gene>
<dbReference type="EMBL" id="BTRK01000004">
    <property type="protein sequence ID" value="GMR49374.1"/>
    <property type="molecule type" value="Genomic_DNA"/>
</dbReference>